<evidence type="ECO:0000313" key="1">
    <source>
        <dbReference type="EMBL" id="SMB90943.1"/>
    </source>
</evidence>
<organism evidence="1 2">
    <name type="scientific">Desulfonispora thiosulfatigenes DSM 11270</name>
    <dbReference type="NCBI Taxonomy" id="656914"/>
    <lineage>
        <taxon>Bacteria</taxon>
        <taxon>Bacillati</taxon>
        <taxon>Bacillota</taxon>
        <taxon>Clostridia</taxon>
        <taxon>Eubacteriales</taxon>
        <taxon>Peptococcaceae</taxon>
        <taxon>Desulfonispora</taxon>
    </lineage>
</organism>
<dbReference type="STRING" id="656914.SAMN00017405_1386"/>
<keyword evidence="2" id="KW-1185">Reference proteome</keyword>
<sequence length="150" mass="16907">MSLQDQLMADMKDSMRAKEAGKKKLTVIRMVRSAIKNIEINEKRELNDADIVEVLAKEVKQRRDAIPDYENANRPDIVESLLSEIDILMEYLPKQLSEEEIRSLVKEVISEVGGSSPNDMGKVMGKLMPKVKGKADGKLVNQIVKELLVN</sequence>
<dbReference type="RefSeq" id="WP_084053173.1">
    <property type="nucleotide sequence ID" value="NZ_FWWT01000017.1"/>
</dbReference>
<dbReference type="Gene3D" id="1.10.1510.10">
    <property type="entry name" value="Uncharacterised protein YqeY/AIM41 PF09424, N-terminal domain"/>
    <property type="match status" value="1"/>
</dbReference>
<dbReference type="Pfam" id="PF09424">
    <property type="entry name" value="YqeY"/>
    <property type="match status" value="1"/>
</dbReference>
<dbReference type="Gene3D" id="1.10.10.410">
    <property type="match status" value="1"/>
</dbReference>
<evidence type="ECO:0008006" key="3">
    <source>
        <dbReference type="Google" id="ProtNLM"/>
    </source>
</evidence>
<dbReference type="InterPro" id="IPR019004">
    <property type="entry name" value="YqeY/Aim41"/>
</dbReference>
<dbReference type="SUPFAM" id="SSF89095">
    <property type="entry name" value="GatB/YqeY motif"/>
    <property type="match status" value="1"/>
</dbReference>
<proteinExistence type="predicted"/>
<dbReference type="PANTHER" id="PTHR28055:SF1">
    <property type="entry name" value="ALTERED INHERITANCE OF MITOCHONDRIA PROTEIN 41, MITOCHONDRIAL"/>
    <property type="match status" value="1"/>
</dbReference>
<dbReference type="PANTHER" id="PTHR28055">
    <property type="entry name" value="ALTERED INHERITANCE OF MITOCHONDRIA PROTEIN 41, MITOCHONDRIAL"/>
    <property type="match status" value="1"/>
</dbReference>
<name>A0A1W1VCJ7_DESTI</name>
<dbReference type="InterPro" id="IPR042184">
    <property type="entry name" value="YqeY/Aim41_N"/>
</dbReference>
<dbReference type="EMBL" id="FWWT01000017">
    <property type="protein sequence ID" value="SMB90943.1"/>
    <property type="molecule type" value="Genomic_DNA"/>
</dbReference>
<dbReference type="GO" id="GO:0016884">
    <property type="term" value="F:carbon-nitrogen ligase activity, with glutamine as amido-N-donor"/>
    <property type="evidence" value="ECO:0007669"/>
    <property type="project" value="InterPro"/>
</dbReference>
<dbReference type="AlphaFoldDB" id="A0A1W1VCJ7"/>
<dbReference type="OrthoDB" id="9794041at2"/>
<dbReference type="InterPro" id="IPR003789">
    <property type="entry name" value="Asn/Gln_tRNA_amidoTrase-B-like"/>
</dbReference>
<protein>
    <recommendedName>
        <fullName evidence="3">GatB/YqeY domain-containing protein</fullName>
    </recommendedName>
</protein>
<gene>
    <name evidence="1" type="ORF">SAMN00017405_1386</name>
</gene>
<accession>A0A1W1VCJ7</accession>
<reference evidence="1 2" key="1">
    <citation type="submission" date="2017-04" db="EMBL/GenBank/DDBJ databases">
        <authorList>
            <person name="Afonso C.L."/>
            <person name="Miller P.J."/>
            <person name="Scott M.A."/>
            <person name="Spackman E."/>
            <person name="Goraichik I."/>
            <person name="Dimitrov K.M."/>
            <person name="Suarez D.L."/>
            <person name="Swayne D.E."/>
        </authorList>
    </citation>
    <scope>NUCLEOTIDE SEQUENCE [LARGE SCALE GENOMIC DNA]</scope>
    <source>
        <strain evidence="1 2">DSM 11270</strain>
    </source>
</reference>
<dbReference type="InterPro" id="IPR023168">
    <property type="entry name" value="GatB_Yqey_C_2"/>
</dbReference>
<evidence type="ECO:0000313" key="2">
    <source>
        <dbReference type="Proteomes" id="UP000192731"/>
    </source>
</evidence>
<dbReference type="Proteomes" id="UP000192731">
    <property type="component" value="Unassembled WGS sequence"/>
</dbReference>